<dbReference type="GO" id="GO:0035556">
    <property type="term" value="P:intracellular signal transduction"/>
    <property type="evidence" value="ECO:0007669"/>
    <property type="project" value="TreeGrafter"/>
</dbReference>
<dbReference type="FunCoup" id="L9JAY9">
    <property type="interactions" value="157"/>
</dbReference>
<dbReference type="Proteomes" id="UP000011518">
    <property type="component" value="Unassembled WGS sequence"/>
</dbReference>
<evidence type="ECO:0000256" key="1">
    <source>
        <dbReference type="SAM" id="MobiDB-lite"/>
    </source>
</evidence>
<organism evidence="3 4">
    <name type="scientific">Tupaia chinensis</name>
    <name type="common">Chinese tree shrew</name>
    <name type="synonym">Tupaia belangeri chinensis</name>
    <dbReference type="NCBI Taxonomy" id="246437"/>
    <lineage>
        <taxon>Eukaryota</taxon>
        <taxon>Metazoa</taxon>
        <taxon>Chordata</taxon>
        <taxon>Craniata</taxon>
        <taxon>Vertebrata</taxon>
        <taxon>Euteleostomi</taxon>
        <taxon>Mammalia</taxon>
        <taxon>Eutheria</taxon>
        <taxon>Euarchontoglires</taxon>
        <taxon>Scandentia</taxon>
        <taxon>Tupaiidae</taxon>
        <taxon>Tupaia</taxon>
    </lineage>
</organism>
<feature type="compositionally biased region" description="Basic and acidic residues" evidence="1">
    <location>
        <begin position="356"/>
        <end position="373"/>
    </location>
</feature>
<dbReference type="PANTHER" id="PTHR24091">
    <property type="entry name" value="LYMPHOCYTE TRANSMEMBRANE ADAPTER 1"/>
    <property type="match status" value="1"/>
</dbReference>
<dbReference type="eggNOG" id="ENOG502SP30">
    <property type="taxonomic scope" value="Eukaryota"/>
</dbReference>
<keyword evidence="2" id="KW-1133">Transmembrane helix</keyword>
<feature type="region of interest" description="Disordered" evidence="1">
    <location>
        <begin position="347"/>
        <end position="397"/>
    </location>
</feature>
<dbReference type="InterPro" id="IPR031393">
    <property type="entry name" value="LAX"/>
</dbReference>
<sequence>MDDSAPTLSEIRGRTPEPDTLLVTLSSLEGAKDHSISLFSGFAGLLAILLSLVGCCILWNWNKRKKRRVPYFRVTDMPWLTLPRPRQRAKNIYDLLPRQQEELGRHPSRSLRVFSTESLLSRSSDSPEHAPSQAGSALQVHRAYLHTVGYTVGVYDNASVPQMYGDVTSSAPYVNIRAPEDCLSISSEDSNDYVNVPRENEIAETLISVSGSPRNVVLPTAQELEFTEESHEGWDDAGDWPSAWSPPAKGSDPLSDGDSSSQTSHDYVNLAGLDLEVIQEQGPRTDCRCGGDYVNVPPEEPNRSQQQAEEELTSSNTNCVAARTESVETHVQPVTRRFLPPGDYVAFQPFSQSEDSQMKHEEEVSSEDSHDYENVLVASLGGRDSEQVHGTQHLPDE</sequence>
<protein>
    <submittedName>
        <fullName evidence="3">Lymphocyte transmembrane adapter 1</fullName>
    </submittedName>
</protein>
<keyword evidence="2" id="KW-0472">Membrane</keyword>
<keyword evidence="2 3" id="KW-0812">Transmembrane</keyword>
<dbReference type="InParanoid" id="L9JAY9"/>
<dbReference type="OrthoDB" id="9449526at2759"/>
<proteinExistence type="predicted"/>
<dbReference type="EMBL" id="KB321094">
    <property type="protein sequence ID" value="ELW47711.1"/>
    <property type="molecule type" value="Genomic_DNA"/>
</dbReference>
<accession>L9JAY9</accession>
<dbReference type="STRING" id="246437.L9JAY9"/>
<evidence type="ECO:0000313" key="3">
    <source>
        <dbReference type="EMBL" id="ELW47711.1"/>
    </source>
</evidence>
<evidence type="ECO:0000313" key="4">
    <source>
        <dbReference type="Proteomes" id="UP000011518"/>
    </source>
</evidence>
<dbReference type="GO" id="GO:0005886">
    <property type="term" value="C:plasma membrane"/>
    <property type="evidence" value="ECO:0007669"/>
    <property type="project" value="TreeGrafter"/>
</dbReference>
<reference evidence="4" key="1">
    <citation type="submission" date="2012-07" db="EMBL/GenBank/DDBJ databases">
        <title>Genome of the Chinese tree shrew, a rising model animal genetically related to primates.</title>
        <authorList>
            <person name="Zhang G."/>
            <person name="Fan Y."/>
            <person name="Yao Y."/>
            <person name="Huang Z."/>
        </authorList>
    </citation>
    <scope>NUCLEOTIDE SEQUENCE [LARGE SCALE GENOMIC DNA]</scope>
</reference>
<feature type="region of interest" description="Disordered" evidence="1">
    <location>
        <begin position="288"/>
        <end position="317"/>
    </location>
</feature>
<dbReference type="KEGG" id="tup:102480338"/>
<dbReference type="GO" id="GO:0046649">
    <property type="term" value="P:lymphocyte activation"/>
    <property type="evidence" value="ECO:0007669"/>
    <property type="project" value="TreeGrafter"/>
</dbReference>
<feature type="region of interest" description="Disordered" evidence="1">
    <location>
        <begin position="228"/>
        <end position="265"/>
    </location>
</feature>
<evidence type="ECO:0000256" key="2">
    <source>
        <dbReference type="SAM" id="Phobius"/>
    </source>
</evidence>
<feature type="compositionally biased region" description="Low complexity" evidence="1">
    <location>
        <begin position="250"/>
        <end position="261"/>
    </location>
</feature>
<dbReference type="AlphaFoldDB" id="L9JAY9"/>
<dbReference type="GO" id="GO:0006955">
    <property type="term" value="P:immune response"/>
    <property type="evidence" value="ECO:0007669"/>
    <property type="project" value="InterPro"/>
</dbReference>
<name>L9JAY9_TUPCH</name>
<feature type="compositionally biased region" description="Polar residues" evidence="1">
    <location>
        <begin position="303"/>
        <end position="317"/>
    </location>
</feature>
<keyword evidence="4" id="KW-1185">Reference proteome</keyword>
<feature type="transmembrane region" description="Helical" evidence="2">
    <location>
        <begin position="36"/>
        <end position="61"/>
    </location>
</feature>
<gene>
    <name evidence="3" type="ORF">TREES_T100003426</name>
</gene>
<reference evidence="4" key="2">
    <citation type="journal article" date="2013" name="Nat. Commun.">
        <title>Genome of the Chinese tree shrew.</title>
        <authorList>
            <person name="Fan Y."/>
            <person name="Huang Z.Y."/>
            <person name="Cao C.C."/>
            <person name="Chen C.S."/>
            <person name="Chen Y.X."/>
            <person name="Fan D.D."/>
            <person name="He J."/>
            <person name="Hou H.L."/>
            <person name="Hu L."/>
            <person name="Hu X.T."/>
            <person name="Jiang X.T."/>
            <person name="Lai R."/>
            <person name="Lang Y.S."/>
            <person name="Liang B."/>
            <person name="Liao S.G."/>
            <person name="Mu D."/>
            <person name="Ma Y.Y."/>
            <person name="Niu Y.Y."/>
            <person name="Sun X.Q."/>
            <person name="Xia J.Q."/>
            <person name="Xiao J."/>
            <person name="Xiong Z.Q."/>
            <person name="Xu L."/>
            <person name="Yang L."/>
            <person name="Zhang Y."/>
            <person name="Zhao W."/>
            <person name="Zhao X.D."/>
            <person name="Zheng Y.T."/>
            <person name="Zhou J.M."/>
            <person name="Zhu Y.B."/>
            <person name="Zhang G.J."/>
            <person name="Wang J."/>
            <person name="Yao Y.G."/>
        </authorList>
    </citation>
    <scope>NUCLEOTIDE SEQUENCE [LARGE SCALE GENOMIC DNA]</scope>
</reference>
<dbReference type="GO" id="GO:0050868">
    <property type="term" value="P:negative regulation of T cell activation"/>
    <property type="evidence" value="ECO:0007669"/>
    <property type="project" value="TreeGrafter"/>
</dbReference>
<dbReference type="PANTHER" id="PTHR24091:SF0">
    <property type="entry name" value="LYMPHOCYTE TRANSMEMBRANE ADAPTER 1"/>
    <property type="match status" value="1"/>
</dbReference>
<dbReference type="GO" id="GO:0050851">
    <property type="term" value="P:antigen receptor-mediated signaling pathway"/>
    <property type="evidence" value="ECO:0007669"/>
    <property type="project" value="TreeGrafter"/>
</dbReference>
<dbReference type="Pfam" id="PF15681">
    <property type="entry name" value="LAX"/>
    <property type="match status" value="1"/>
</dbReference>